<dbReference type="SUPFAM" id="SSF53448">
    <property type="entry name" value="Nucleotide-diphospho-sugar transferases"/>
    <property type="match status" value="1"/>
</dbReference>
<protein>
    <recommendedName>
        <fullName evidence="9">4,4'-diaponeurosporenoate glycosyltransferase</fullName>
    </recommendedName>
</protein>
<dbReference type="EMBL" id="CP101497">
    <property type="protein sequence ID" value="UTT63609.1"/>
    <property type="molecule type" value="Genomic_DNA"/>
</dbReference>
<evidence type="ECO:0000256" key="6">
    <source>
        <dbReference type="ARBA" id="ARBA00037281"/>
    </source>
</evidence>
<keyword evidence="5" id="KW-0472">Membrane</keyword>
<dbReference type="InterPro" id="IPR001173">
    <property type="entry name" value="Glyco_trans_2-like"/>
</dbReference>
<comment type="similarity">
    <text evidence="8">Belongs to the glycosyltransferase 2 family. CrtQ subfamily.</text>
</comment>
<proteinExistence type="inferred from homology"/>
<dbReference type="InterPro" id="IPR029044">
    <property type="entry name" value="Nucleotide-diphossugar_trans"/>
</dbReference>
<comment type="pathway">
    <text evidence="7">Carotenoid biosynthesis; staphyloxanthin biosynthesis; staphyloxanthin from farnesyl diphosphate: step 4/5.</text>
</comment>
<evidence type="ECO:0000256" key="8">
    <source>
        <dbReference type="ARBA" id="ARBA00038120"/>
    </source>
</evidence>
<feature type="domain" description="Glycosyltransferase 2-like" evidence="10">
    <location>
        <begin position="12"/>
        <end position="148"/>
    </location>
</feature>
<dbReference type="Gene3D" id="3.90.550.10">
    <property type="entry name" value="Spore Coat Polysaccharide Biosynthesis Protein SpsA, Chain A"/>
    <property type="match status" value="1"/>
</dbReference>
<evidence type="ECO:0000313" key="11">
    <source>
        <dbReference type="EMBL" id="UTT63609.1"/>
    </source>
</evidence>
<keyword evidence="2" id="KW-1003">Cell membrane</keyword>
<dbReference type="PANTHER" id="PTHR43646">
    <property type="entry name" value="GLYCOSYLTRANSFERASE"/>
    <property type="match status" value="1"/>
</dbReference>
<gene>
    <name evidence="11" type="ORF">NNL39_05780</name>
</gene>
<dbReference type="RefSeq" id="WP_255160741.1">
    <property type="nucleotide sequence ID" value="NZ_CP101497.1"/>
</dbReference>
<dbReference type="Pfam" id="PF00535">
    <property type="entry name" value="Glycos_transf_2"/>
    <property type="match status" value="1"/>
</dbReference>
<dbReference type="Proteomes" id="UP001060039">
    <property type="component" value="Chromosome"/>
</dbReference>
<keyword evidence="4" id="KW-0808">Transferase</keyword>
<keyword evidence="12" id="KW-1185">Reference proteome</keyword>
<dbReference type="CDD" id="cd00761">
    <property type="entry name" value="Glyco_tranf_GTA_type"/>
    <property type="match status" value="1"/>
</dbReference>
<evidence type="ECO:0000256" key="1">
    <source>
        <dbReference type="ARBA" id="ARBA00004236"/>
    </source>
</evidence>
<evidence type="ECO:0000256" key="5">
    <source>
        <dbReference type="ARBA" id="ARBA00023136"/>
    </source>
</evidence>
<evidence type="ECO:0000313" key="12">
    <source>
        <dbReference type="Proteomes" id="UP001060039"/>
    </source>
</evidence>
<keyword evidence="3" id="KW-0328">Glycosyltransferase</keyword>
<evidence type="ECO:0000256" key="3">
    <source>
        <dbReference type="ARBA" id="ARBA00022676"/>
    </source>
</evidence>
<name>A0ABY5FZ53_9MICO</name>
<sequence length="244" mass="25791">MSARRRDPHVGIVVPARDERDLIGRCLDSIIVAAAQVDARVSIVVVADSCRDGTAQAARAAAQRARASRNCELVVLEIDAENVGIARSVGCRQAIAAGCSWLALTDADSVVPENWVGEHVQMQHAGFDVVIGTVRPDFDDLSAAHVRQWLETHEPGRPNGHVHGANLGVRASAYLTAGGFAPLAEHEDNELVARLVASGATVVATDRAEVMTSGRTLGRTAGGYAGHLRGIAESLERDARSLRG</sequence>
<evidence type="ECO:0000259" key="10">
    <source>
        <dbReference type="Pfam" id="PF00535"/>
    </source>
</evidence>
<dbReference type="PANTHER" id="PTHR43646:SF2">
    <property type="entry name" value="GLYCOSYLTRANSFERASE 2-LIKE DOMAIN-CONTAINING PROTEIN"/>
    <property type="match status" value="1"/>
</dbReference>
<accession>A0ABY5FZ53</accession>
<evidence type="ECO:0000256" key="7">
    <source>
        <dbReference type="ARBA" id="ARBA00037904"/>
    </source>
</evidence>
<evidence type="ECO:0000256" key="4">
    <source>
        <dbReference type="ARBA" id="ARBA00022679"/>
    </source>
</evidence>
<organism evidence="11 12">
    <name type="scientific">Microcella humidisoli</name>
    <dbReference type="NCBI Taxonomy" id="2963406"/>
    <lineage>
        <taxon>Bacteria</taxon>
        <taxon>Bacillati</taxon>
        <taxon>Actinomycetota</taxon>
        <taxon>Actinomycetes</taxon>
        <taxon>Micrococcales</taxon>
        <taxon>Microbacteriaceae</taxon>
        <taxon>Microcella</taxon>
    </lineage>
</organism>
<evidence type="ECO:0000256" key="9">
    <source>
        <dbReference type="ARBA" id="ARBA00040345"/>
    </source>
</evidence>
<comment type="subcellular location">
    <subcellularLocation>
        <location evidence="1">Cell membrane</location>
    </subcellularLocation>
</comment>
<comment type="function">
    <text evidence="6">Catalyzes the glycosylation of 4,4'-diaponeurosporenoate, i.e. the esterification of glucose at the C1'' position with the carboxyl group of 4,4'-diaponeurosporenic acid, to form glycosyl-4,4'-diaponeurosporenoate. This is a step in the biosynthesis of staphyloxanthin, an orange pigment present in most staphylococci strains.</text>
</comment>
<evidence type="ECO:0000256" key="2">
    <source>
        <dbReference type="ARBA" id="ARBA00022475"/>
    </source>
</evidence>
<reference evidence="11" key="1">
    <citation type="submission" date="2022-07" db="EMBL/GenBank/DDBJ databases">
        <title>Taxonomic analysis of Microcella humidisoli nov. sp., isolated from riverside soil.</title>
        <authorList>
            <person name="Molina K.M."/>
            <person name="Kim S.B."/>
        </authorList>
    </citation>
    <scope>NUCLEOTIDE SEQUENCE</scope>
    <source>
        <strain evidence="11">MMS21-STM10</strain>
    </source>
</reference>